<proteinExistence type="predicted"/>
<dbReference type="EMBL" id="FOXK01000003">
    <property type="protein sequence ID" value="SFP52387.1"/>
    <property type="molecule type" value="Genomic_DNA"/>
</dbReference>
<dbReference type="AlphaFoldDB" id="A0A1I5R218"/>
<name>A0A1I5R218_9GAMM</name>
<reference evidence="2" key="1">
    <citation type="submission" date="2016-10" db="EMBL/GenBank/DDBJ databases">
        <authorList>
            <person name="Varghese N."/>
            <person name="Submissions S."/>
        </authorList>
    </citation>
    <scope>NUCLEOTIDE SEQUENCE [LARGE SCALE GENOMIC DNA]</scope>
    <source>
        <strain evidence="2">JCM 15604</strain>
    </source>
</reference>
<accession>A0A1I5R218</accession>
<evidence type="ECO:0000313" key="1">
    <source>
        <dbReference type="EMBL" id="SFP52387.1"/>
    </source>
</evidence>
<dbReference type="RefSeq" id="WP_074914192.1">
    <property type="nucleotide sequence ID" value="NZ_FOXK01000003.1"/>
</dbReference>
<sequence>MRRKTYRADELRAGRTVFIVNRTMLDHAGACRYDVAEYLIASTREPQPQPGQAHPYRMHPDVARFACSVTDCWRTRRAALREAARRQADADRQISRRSA</sequence>
<dbReference type="Proteomes" id="UP000182025">
    <property type="component" value="Unassembled WGS sequence"/>
</dbReference>
<organism evidence="1 2">
    <name type="scientific">Ectopseudomonas toyotomiensis</name>
    <dbReference type="NCBI Taxonomy" id="554344"/>
    <lineage>
        <taxon>Bacteria</taxon>
        <taxon>Pseudomonadati</taxon>
        <taxon>Pseudomonadota</taxon>
        <taxon>Gammaproteobacteria</taxon>
        <taxon>Pseudomonadales</taxon>
        <taxon>Pseudomonadaceae</taxon>
        <taxon>Ectopseudomonas</taxon>
    </lineage>
</organism>
<gene>
    <name evidence="1" type="ORF">SAMN05216177_103244</name>
</gene>
<protein>
    <submittedName>
        <fullName evidence="1">Uncharacterized protein</fullName>
    </submittedName>
</protein>
<keyword evidence="2" id="KW-1185">Reference proteome</keyword>
<dbReference type="OrthoDB" id="9958053at2"/>
<evidence type="ECO:0000313" key="2">
    <source>
        <dbReference type="Proteomes" id="UP000182025"/>
    </source>
</evidence>